<evidence type="ECO:0000313" key="1">
    <source>
        <dbReference type="EMBL" id="TWT18145.1"/>
    </source>
</evidence>
<keyword evidence="2" id="KW-1185">Reference proteome</keyword>
<dbReference type="AlphaFoldDB" id="A0A5C5TXY1"/>
<dbReference type="RefSeq" id="WP_146388885.1">
    <property type="nucleotide sequence ID" value="NZ_VOHK01000007.1"/>
</dbReference>
<dbReference type="EMBL" id="VOHK01000007">
    <property type="protein sequence ID" value="TWT18145.1"/>
    <property type="molecule type" value="Genomic_DNA"/>
</dbReference>
<organism evidence="1 2">
    <name type="scientific">Luteimonas marina</name>
    <dbReference type="NCBI Taxonomy" id="488485"/>
    <lineage>
        <taxon>Bacteria</taxon>
        <taxon>Pseudomonadati</taxon>
        <taxon>Pseudomonadota</taxon>
        <taxon>Gammaproteobacteria</taxon>
        <taxon>Lysobacterales</taxon>
        <taxon>Lysobacteraceae</taxon>
        <taxon>Luteimonas</taxon>
    </lineage>
</organism>
<dbReference type="Pfam" id="PF11828">
    <property type="entry name" value="DUF3348"/>
    <property type="match status" value="1"/>
</dbReference>
<sequence>MEAALHRTPVRGPTFIRLLARLTDADLPSSGPAPADQLGQWIDWTRAVALSRALDHAPDTDATQPGDTPDADADDAAACARARARLATAIAAGDDAGDASDFEPFRRHCVQHQRAMQAAAGRLRGQLRDRLAAASPAMARLAEVDAAMELALVPREQALLAAVPMMLGARFERLRRTAGDGADDLLPPAAPGWRTTFRNDMRHVLLAELDLRFHPIEGLLAALRNR</sequence>
<evidence type="ECO:0000313" key="2">
    <source>
        <dbReference type="Proteomes" id="UP000319980"/>
    </source>
</evidence>
<comment type="caution">
    <text evidence="1">The sequence shown here is derived from an EMBL/GenBank/DDBJ whole genome shotgun (WGS) entry which is preliminary data.</text>
</comment>
<name>A0A5C5TXY1_9GAMM</name>
<dbReference type="OrthoDB" id="5949373at2"/>
<proteinExistence type="predicted"/>
<protein>
    <submittedName>
        <fullName evidence="1">DUF3348 domain-containing protein</fullName>
    </submittedName>
</protein>
<reference evidence="1 2" key="1">
    <citation type="journal article" date="2008" name="Int. J. Syst. Evol. Microbiol.">
        <title>Luteimonas marina sp. nov., isolated from seawater.</title>
        <authorList>
            <person name="Baik K.S."/>
            <person name="Park S.C."/>
            <person name="Kim M.S."/>
            <person name="Kim E.M."/>
            <person name="Park C."/>
            <person name="Chun J."/>
            <person name="Seong C.N."/>
        </authorList>
    </citation>
    <scope>NUCLEOTIDE SEQUENCE [LARGE SCALE GENOMIC DNA]</scope>
    <source>
        <strain evidence="1 2">FR1330</strain>
    </source>
</reference>
<dbReference type="Proteomes" id="UP000319980">
    <property type="component" value="Unassembled WGS sequence"/>
</dbReference>
<accession>A0A5C5TXY1</accession>
<gene>
    <name evidence="1" type="ORF">FQY83_15500</name>
</gene>
<dbReference type="InterPro" id="IPR021783">
    <property type="entry name" value="DUF3348"/>
</dbReference>